<dbReference type="AlphaFoldDB" id="A0A6A6ZBT5"/>
<evidence type="ECO:0000259" key="1">
    <source>
        <dbReference type="Pfam" id="PF00188"/>
    </source>
</evidence>
<dbReference type="EMBL" id="MU006258">
    <property type="protein sequence ID" value="KAF2818159.1"/>
    <property type="molecule type" value="Genomic_DNA"/>
</dbReference>
<protein>
    <recommendedName>
        <fullName evidence="1">SCP domain-containing protein</fullName>
    </recommendedName>
</protein>
<dbReference type="InterPro" id="IPR014044">
    <property type="entry name" value="CAP_dom"/>
</dbReference>
<proteinExistence type="predicted"/>
<dbReference type="OrthoDB" id="5350391at2759"/>
<dbReference type="Proteomes" id="UP000799424">
    <property type="component" value="Unassembled WGS sequence"/>
</dbReference>
<dbReference type="SUPFAM" id="SSF55797">
    <property type="entry name" value="PR-1-like"/>
    <property type="match status" value="1"/>
</dbReference>
<sequence length="121" mass="13091">MSVVNKWRVQLGLAILTQDNTLEANALKTCVKGNGQMVHELNPGSLAQVLGPGDINTNFERILVGGWLCEKPDMAGMDAICDTKSEGWRYTTTGHAEILTSTKYTRIGCASFRSITGCDLA</sequence>
<organism evidence="2 3">
    <name type="scientific">Ophiobolus disseminans</name>
    <dbReference type="NCBI Taxonomy" id="1469910"/>
    <lineage>
        <taxon>Eukaryota</taxon>
        <taxon>Fungi</taxon>
        <taxon>Dikarya</taxon>
        <taxon>Ascomycota</taxon>
        <taxon>Pezizomycotina</taxon>
        <taxon>Dothideomycetes</taxon>
        <taxon>Pleosporomycetidae</taxon>
        <taxon>Pleosporales</taxon>
        <taxon>Pleosporineae</taxon>
        <taxon>Phaeosphaeriaceae</taxon>
        <taxon>Ophiobolus</taxon>
    </lineage>
</organism>
<accession>A0A6A6ZBT5</accession>
<gene>
    <name evidence="2" type="ORF">CC86DRAFT_309726</name>
</gene>
<keyword evidence="3" id="KW-1185">Reference proteome</keyword>
<evidence type="ECO:0000313" key="3">
    <source>
        <dbReference type="Proteomes" id="UP000799424"/>
    </source>
</evidence>
<evidence type="ECO:0000313" key="2">
    <source>
        <dbReference type="EMBL" id="KAF2818159.1"/>
    </source>
</evidence>
<name>A0A6A6ZBT5_9PLEO</name>
<dbReference type="InterPro" id="IPR035940">
    <property type="entry name" value="CAP_sf"/>
</dbReference>
<reference evidence="2" key="1">
    <citation type="journal article" date="2020" name="Stud. Mycol.">
        <title>101 Dothideomycetes genomes: a test case for predicting lifestyles and emergence of pathogens.</title>
        <authorList>
            <person name="Haridas S."/>
            <person name="Albert R."/>
            <person name="Binder M."/>
            <person name="Bloem J."/>
            <person name="Labutti K."/>
            <person name="Salamov A."/>
            <person name="Andreopoulos B."/>
            <person name="Baker S."/>
            <person name="Barry K."/>
            <person name="Bills G."/>
            <person name="Bluhm B."/>
            <person name="Cannon C."/>
            <person name="Castanera R."/>
            <person name="Culley D."/>
            <person name="Daum C."/>
            <person name="Ezra D."/>
            <person name="Gonzalez J."/>
            <person name="Henrissat B."/>
            <person name="Kuo A."/>
            <person name="Liang C."/>
            <person name="Lipzen A."/>
            <person name="Lutzoni F."/>
            <person name="Magnuson J."/>
            <person name="Mondo S."/>
            <person name="Nolan M."/>
            <person name="Ohm R."/>
            <person name="Pangilinan J."/>
            <person name="Park H.-J."/>
            <person name="Ramirez L."/>
            <person name="Alfaro M."/>
            <person name="Sun H."/>
            <person name="Tritt A."/>
            <person name="Yoshinaga Y."/>
            <person name="Zwiers L.-H."/>
            <person name="Turgeon B."/>
            <person name="Goodwin S."/>
            <person name="Spatafora J."/>
            <person name="Crous P."/>
            <person name="Grigoriev I."/>
        </authorList>
    </citation>
    <scope>NUCLEOTIDE SEQUENCE</scope>
    <source>
        <strain evidence="2">CBS 113818</strain>
    </source>
</reference>
<dbReference type="Pfam" id="PF00188">
    <property type="entry name" value="CAP"/>
    <property type="match status" value="1"/>
</dbReference>
<feature type="domain" description="SCP" evidence="1">
    <location>
        <begin position="2"/>
        <end position="111"/>
    </location>
</feature>